<gene>
    <name evidence="7" type="primary">eda</name>
    <name evidence="7" type="ORF">EPT53_07785</name>
</gene>
<evidence type="ECO:0000256" key="2">
    <source>
        <dbReference type="ARBA" id="ARBA00006906"/>
    </source>
</evidence>
<comment type="similarity">
    <text evidence="2">Belongs to the KHG/KDPG aldolase family.</text>
</comment>
<dbReference type="EMBL" id="SBAP01000019">
    <property type="protein sequence ID" value="RXZ69020.1"/>
    <property type="molecule type" value="Genomic_DNA"/>
</dbReference>
<sequence>MLKKYKILNKILNSKIVAVIRGKNFEEGKRISKACLKGGITAIEITYTLENANEIIKELKNEKLDEKIIIGAGTVLDASIARIAILSGADFIVSPDFNKETAKICNLYQIPYIPGCMTITEITTALRYGVDIVKLFPANNFDSNYIRSLKGPFPDINIMATGGISAENVKKWFEYGAVAVGVGGQLAMGTDDEIIKTAQEFVKQSLEI</sequence>
<dbReference type="EC" id="4.1.2.14" evidence="7"/>
<dbReference type="EC" id="4.1.3.16" evidence="7"/>
<dbReference type="Proteomes" id="UP000289216">
    <property type="component" value="Unassembled WGS sequence"/>
</dbReference>
<evidence type="ECO:0000256" key="4">
    <source>
        <dbReference type="ARBA" id="ARBA00023239"/>
    </source>
</evidence>
<dbReference type="RefSeq" id="WP_129491377.1">
    <property type="nucleotide sequence ID" value="NZ_SBAP01000019.1"/>
</dbReference>
<comment type="pathway">
    <text evidence="1">Carbohydrate acid metabolism.</text>
</comment>
<comment type="subunit">
    <text evidence="3">Homotrimer.</text>
</comment>
<dbReference type="PANTHER" id="PTHR30246">
    <property type="entry name" value="2-KETO-3-DEOXY-6-PHOSPHOGLUCONATE ALDOLASE"/>
    <property type="match status" value="1"/>
</dbReference>
<organism evidence="7 8">
    <name type="scientific">Fusobacterium necrophorum</name>
    <dbReference type="NCBI Taxonomy" id="859"/>
    <lineage>
        <taxon>Bacteria</taxon>
        <taxon>Fusobacteriati</taxon>
        <taxon>Fusobacteriota</taxon>
        <taxon>Fusobacteriia</taxon>
        <taxon>Fusobacteriales</taxon>
        <taxon>Fusobacteriaceae</taxon>
        <taxon>Fusobacterium</taxon>
    </lineage>
</organism>
<evidence type="ECO:0000313" key="8">
    <source>
        <dbReference type="Proteomes" id="UP000289216"/>
    </source>
</evidence>
<feature type="coiled-coil region" evidence="6">
    <location>
        <begin position="42"/>
        <end position="69"/>
    </location>
</feature>
<comment type="caution">
    <text evidence="7">The sequence shown here is derived from an EMBL/GenBank/DDBJ whole genome shotgun (WGS) entry which is preliminary data.</text>
</comment>
<reference evidence="7 8" key="1">
    <citation type="submission" date="2019-01" db="EMBL/GenBank/DDBJ databases">
        <title>Fusobacterium necrophorum Isolated From the Uterus of Dairy Cows.</title>
        <authorList>
            <person name="Francis A.M."/>
        </authorList>
    </citation>
    <scope>NUCLEOTIDE SEQUENCE [LARGE SCALE GENOMIC DNA]</scope>
    <source>
        <strain evidence="7 8">KG35</strain>
    </source>
</reference>
<dbReference type="SUPFAM" id="SSF51569">
    <property type="entry name" value="Aldolase"/>
    <property type="match status" value="1"/>
</dbReference>
<name>A0A4Q2KWR1_9FUSO</name>
<evidence type="ECO:0000313" key="7">
    <source>
        <dbReference type="EMBL" id="RXZ69020.1"/>
    </source>
</evidence>
<evidence type="ECO:0000256" key="5">
    <source>
        <dbReference type="ARBA" id="ARBA00023277"/>
    </source>
</evidence>
<dbReference type="NCBIfam" id="TIGR01182">
    <property type="entry name" value="eda"/>
    <property type="match status" value="1"/>
</dbReference>
<dbReference type="PANTHER" id="PTHR30246:SF1">
    <property type="entry name" value="2-DEHYDRO-3-DEOXY-6-PHOSPHOGALACTONATE ALDOLASE-RELATED"/>
    <property type="match status" value="1"/>
</dbReference>
<dbReference type="Pfam" id="PF01081">
    <property type="entry name" value="Aldolase"/>
    <property type="match status" value="1"/>
</dbReference>
<dbReference type="Gene3D" id="3.20.20.70">
    <property type="entry name" value="Aldolase class I"/>
    <property type="match status" value="1"/>
</dbReference>
<keyword evidence="6" id="KW-0175">Coiled coil</keyword>
<dbReference type="GO" id="GO:0008675">
    <property type="term" value="F:2-dehydro-3-deoxy-phosphogluconate aldolase activity"/>
    <property type="evidence" value="ECO:0007669"/>
    <property type="project" value="UniProtKB-EC"/>
</dbReference>
<keyword evidence="5" id="KW-0119">Carbohydrate metabolism</keyword>
<keyword evidence="4 7" id="KW-0456">Lyase</keyword>
<evidence type="ECO:0000256" key="6">
    <source>
        <dbReference type="SAM" id="Coils"/>
    </source>
</evidence>
<proteinExistence type="inferred from homology"/>
<evidence type="ECO:0000256" key="1">
    <source>
        <dbReference type="ARBA" id="ARBA00004761"/>
    </source>
</evidence>
<evidence type="ECO:0000256" key="3">
    <source>
        <dbReference type="ARBA" id="ARBA00011233"/>
    </source>
</evidence>
<accession>A0A4Q2KWR1</accession>
<protein>
    <submittedName>
        <fullName evidence="7">Bifunctional 4-hydroxy-2-oxoglutarate aldolase/2-dehydro-3-deoxy-phosphogluconate aldolase</fullName>
        <ecNumber evidence="7">4.1.2.14</ecNumber>
        <ecNumber evidence="7">4.1.3.16</ecNumber>
    </submittedName>
</protein>
<dbReference type="NCBIfam" id="NF005119">
    <property type="entry name" value="PRK06552.1"/>
    <property type="match status" value="1"/>
</dbReference>
<dbReference type="CDD" id="cd00452">
    <property type="entry name" value="KDPG_aldolase"/>
    <property type="match status" value="1"/>
</dbReference>
<dbReference type="InterPro" id="IPR013785">
    <property type="entry name" value="Aldolase_TIM"/>
</dbReference>
<dbReference type="GO" id="GO:0008700">
    <property type="term" value="F:(R,S)-4-hydroxy-2-oxoglutarate aldolase activity"/>
    <property type="evidence" value="ECO:0007669"/>
    <property type="project" value="UniProtKB-EC"/>
</dbReference>
<dbReference type="InterPro" id="IPR000887">
    <property type="entry name" value="Aldlse_KDPG_KHG"/>
</dbReference>
<dbReference type="AlphaFoldDB" id="A0A4Q2KWR1"/>